<evidence type="ECO:0000259" key="2">
    <source>
        <dbReference type="Pfam" id="PF13304"/>
    </source>
</evidence>
<dbReference type="RefSeq" id="WP_013632342.1">
    <property type="nucleotide sequence ID" value="NC_015177.1"/>
</dbReference>
<gene>
    <name evidence="3" type="ordered locus">Pedsa_1276</name>
</gene>
<dbReference type="Gene3D" id="3.40.50.300">
    <property type="entry name" value="P-loop containing nucleotide triphosphate hydrolases"/>
    <property type="match status" value="1"/>
</dbReference>
<feature type="domain" description="ATPase AAA-type core" evidence="2">
    <location>
        <begin position="707"/>
        <end position="929"/>
    </location>
</feature>
<dbReference type="GO" id="GO:0005524">
    <property type="term" value="F:ATP binding"/>
    <property type="evidence" value="ECO:0007669"/>
    <property type="project" value="InterPro"/>
</dbReference>
<keyword evidence="1" id="KW-0175">Coiled coil</keyword>
<dbReference type="eggNOG" id="COG1196">
    <property type="taxonomic scope" value="Bacteria"/>
</dbReference>
<evidence type="ECO:0000313" key="3">
    <source>
        <dbReference type="EMBL" id="ADY51843.1"/>
    </source>
</evidence>
<dbReference type="InterPro" id="IPR054787">
    <property type="entry name" value="TrlF_ATPase"/>
</dbReference>
<organism evidence="3 4">
    <name type="scientific">Pseudopedobacter saltans (strain ATCC 51119 / DSM 12145 / JCM 21818 / CCUG 39354 / LMG 10337 / NBRC 100064 / NCIMB 13643)</name>
    <name type="common">Pedobacter saltans</name>
    <dbReference type="NCBI Taxonomy" id="762903"/>
    <lineage>
        <taxon>Bacteria</taxon>
        <taxon>Pseudomonadati</taxon>
        <taxon>Bacteroidota</taxon>
        <taxon>Sphingobacteriia</taxon>
        <taxon>Sphingobacteriales</taxon>
        <taxon>Sphingobacteriaceae</taxon>
        <taxon>Pseudopedobacter</taxon>
    </lineage>
</organism>
<reference evidence="3 4" key="1">
    <citation type="journal article" date="2011" name="Stand. Genomic Sci.">
        <title>Complete genome sequence of the gliding, heparinolytic Pedobacter saltans type strain (113).</title>
        <authorList>
            <person name="Liolios K."/>
            <person name="Sikorski J."/>
            <person name="Lu M."/>
            <person name="Nolan M."/>
            <person name="Lapidus A."/>
            <person name="Lucas S."/>
            <person name="Hammon N."/>
            <person name="Deshpande S."/>
            <person name="Cheng J.F."/>
            <person name="Tapia R."/>
            <person name="Han C."/>
            <person name="Goodwin L."/>
            <person name="Pitluck S."/>
            <person name="Huntemann M."/>
            <person name="Ivanova N."/>
            <person name="Pagani I."/>
            <person name="Mavromatis K."/>
            <person name="Ovchinikova G."/>
            <person name="Pati A."/>
            <person name="Chen A."/>
            <person name="Palaniappan K."/>
            <person name="Land M."/>
            <person name="Hauser L."/>
            <person name="Brambilla E.M."/>
            <person name="Kotsyurbenko O."/>
            <person name="Rohde M."/>
            <person name="Tindall B.J."/>
            <person name="Abt B."/>
            <person name="Goker M."/>
            <person name="Detter J.C."/>
            <person name="Woyke T."/>
            <person name="Bristow J."/>
            <person name="Eisen J.A."/>
            <person name="Markowitz V."/>
            <person name="Hugenholtz P."/>
            <person name="Klenk H.P."/>
            <person name="Kyrpides N.C."/>
        </authorList>
    </citation>
    <scope>NUCLEOTIDE SEQUENCE [LARGE SCALE GENOMIC DNA]</scope>
    <source>
        <strain evidence="4">ATCC 51119 / DSM 12145 / JCM 21818 / LMG 10337 / NBRC 100064 / NCIMB 13643</strain>
    </source>
</reference>
<dbReference type="SUPFAM" id="SSF52540">
    <property type="entry name" value="P-loop containing nucleoside triphosphate hydrolases"/>
    <property type="match status" value="1"/>
</dbReference>
<evidence type="ECO:0000256" key="1">
    <source>
        <dbReference type="SAM" id="Coils"/>
    </source>
</evidence>
<evidence type="ECO:0000313" key="4">
    <source>
        <dbReference type="Proteomes" id="UP000000310"/>
    </source>
</evidence>
<dbReference type="EMBL" id="CP002545">
    <property type="protein sequence ID" value="ADY51843.1"/>
    <property type="molecule type" value="Genomic_DNA"/>
</dbReference>
<keyword evidence="4" id="KW-1185">Reference proteome</keyword>
<dbReference type="Proteomes" id="UP000000310">
    <property type="component" value="Chromosome"/>
</dbReference>
<protein>
    <submittedName>
        <fullName evidence="3">ABC transporter</fullName>
    </submittedName>
</protein>
<name>F0SDU7_PSESL</name>
<proteinExistence type="predicted"/>
<accession>F0SDU7</accession>
<dbReference type="HOGENOM" id="CLU_006611_0_0_10"/>
<dbReference type="InterPro" id="IPR027417">
    <property type="entry name" value="P-loop_NTPase"/>
</dbReference>
<feature type="coiled-coil region" evidence="1">
    <location>
        <begin position="548"/>
        <end position="578"/>
    </location>
</feature>
<dbReference type="Pfam" id="PF13304">
    <property type="entry name" value="AAA_21"/>
    <property type="match status" value="1"/>
</dbReference>
<dbReference type="Gene3D" id="3.20.20.140">
    <property type="entry name" value="Metal-dependent hydrolases"/>
    <property type="match status" value="1"/>
</dbReference>
<dbReference type="KEGG" id="psn:Pedsa_1276"/>
<sequence>MINKGSEWNVWDLHVHTPASGFANDADYPTLIENLKKSEADVIGINDYCSIQGYKKIIDLGGVDNKILFPVVELRMNNKINHKNSTATDGGVSINFHIIFDNSIDVNSIEVEINSLECKFDGGNESKLGHVTNPEELKKISFDYFETIKKLNSSILKNKFLIWVPYDEYGGIDAIDPVNDGFFKLGIINIAHLLGSGNQKQIDYFLSDRCVNDVGKNIACLKGSDAHQLDYPFGKLRDRDSKPTARYCWIKGEKSFKALQHLIVEPIDRVLIKDKNPIEERINTNRTKYIDSIKLNSVAGYDPKTQGEWFNNIEIPLNPELVAIIGNKGNGKSALADIIGLCGDYSGSHDDFSFLNKKRFGENNGRKSSNFEATLTWKSGNSVTKNLNDKVAESVPEKVKYLPQGYFERLTNNHDSVEDFNREIENVVFTHLEEADKLGKNTFQQLIDFKTSVTEEEILGLKNKLLAINKSLFEKEKKLNPEYKKGIENQIQLKDNELKALIEPNAVPNPNDDPEHAKNNLVINQKLFELNQKIEDETELLISTTNKKSNILIEINNLKAIKQKIENKLKEFEFFKIEIKDELLKYGLDINTILTITSNLESIDRVLTVKDDEYTKIKVLLGEENSDDPNFKTIPQKINELKLQQARIQNELGEADKIYQNYLINKKHWEENRNKIIGNVATSGSLEFFKNEIKYINEILDSEIQTERELRIEVTKEIFELKESVLGIYKNVKQKIDKIIEENAYLLAAYPIQVEASFVLKSNFQKKFLEYISLNKIGTFYGKENAELQLKKILEQSSLDTFDNISDLLKSITNALFVDLRDANNQSTNIENQVSDVVELYDYLFSLDFVDYNYELRQGNKSLNQLSPGEKGALLLIFYLLLDNNDIPLIIDQPEDNLDNHSVANILVPFIKKAKAKRQIILVTHNPNLAVVADAEQVIFTELDKENNYKFSFKAGAIENPVINDCIVKVLEGAMPAFNKRKLKYYE</sequence>
<reference evidence="4" key="2">
    <citation type="submission" date="2011-02" db="EMBL/GenBank/DDBJ databases">
        <title>The complete genome of Pedobacter saltans DSM 12145.</title>
        <authorList>
            <consortium name="US DOE Joint Genome Institute (JGI-PGF)"/>
            <person name="Lucas S."/>
            <person name="Copeland A."/>
            <person name="Lapidus A."/>
            <person name="Bruce D."/>
            <person name="Goodwin L."/>
            <person name="Pitluck S."/>
            <person name="Kyrpides N."/>
            <person name="Mavromatis K."/>
            <person name="Pagani I."/>
            <person name="Ivanova N."/>
            <person name="Ovchinnikova G."/>
            <person name="Lu M."/>
            <person name="Detter J.C."/>
            <person name="Han C."/>
            <person name="Land M."/>
            <person name="Hauser L."/>
            <person name="Markowitz V."/>
            <person name="Cheng J.-F."/>
            <person name="Hugenholtz P."/>
            <person name="Woyke T."/>
            <person name="Wu D."/>
            <person name="Tindall B."/>
            <person name="Pomrenke H.G."/>
            <person name="Brambilla E."/>
            <person name="Klenk H.-P."/>
            <person name="Eisen J.A."/>
        </authorList>
    </citation>
    <scope>NUCLEOTIDE SEQUENCE [LARGE SCALE GENOMIC DNA]</scope>
    <source>
        <strain evidence="4">ATCC 51119 / DSM 12145 / JCM 21818 / LMG 10337 / NBRC 100064 / NCIMB 13643</strain>
    </source>
</reference>
<dbReference type="OrthoDB" id="9791620at2"/>
<dbReference type="AlphaFoldDB" id="F0SDU7"/>
<dbReference type="GO" id="GO:0016887">
    <property type="term" value="F:ATP hydrolysis activity"/>
    <property type="evidence" value="ECO:0007669"/>
    <property type="project" value="InterPro"/>
</dbReference>
<dbReference type="NCBIfam" id="NF045780">
    <property type="entry name" value="TrlF_fam_ATP"/>
    <property type="match status" value="1"/>
</dbReference>
<dbReference type="STRING" id="762903.Pedsa_1276"/>
<dbReference type="InterPro" id="IPR003959">
    <property type="entry name" value="ATPase_AAA_core"/>
</dbReference>
<dbReference type="SUPFAM" id="SSF89550">
    <property type="entry name" value="PHP domain-like"/>
    <property type="match status" value="1"/>
</dbReference>
<dbReference type="InterPro" id="IPR016195">
    <property type="entry name" value="Pol/histidinol_Pase-like"/>
</dbReference>